<evidence type="ECO:0000313" key="4">
    <source>
        <dbReference type="Proteomes" id="UP000265080"/>
    </source>
</evidence>
<reference evidence="3 4" key="1">
    <citation type="submission" date="2018-03" db="EMBL/GenBank/DDBJ databases">
        <title>Finding Nemo's genes: A chromosome-scale reference assembly of the genome of the orange clownfish Amphiprion percula.</title>
        <authorList>
            <person name="Lehmann R."/>
        </authorList>
    </citation>
    <scope>NUCLEOTIDE SEQUENCE</scope>
</reference>
<organism evidence="3 4">
    <name type="scientific">Amphiprion percula</name>
    <name type="common">Orange clownfish</name>
    <name type="synonym">Lutjanus percula</name>
    <dbReference type="NCBI Taxonomy" id="161767"/>
    <lineage>
        <taxon>Eukaryota</taxon>
        <taxon>Metazoa</taxon>
        <taxon>Chordata</taxon>
        <taxon>Craniata</taxon>
        <taxon>Vertebrata</taxon>
        <taxon>Euteleostomi</taxon>
        <taxon>Actinopterygii</taxon>
        <taxon>Neopterygii</taxon>
        <taxon>Teleostei</taxon>
        <taxon>Neoteleostei</taxon>
        <taxon>Acanthomorphata</taxon>
        <taxon>Ovalentaria</taxon>
        <taxon>Pomacentridae</taxon>
        <taxon>Amphiprion</taxon>
    </lineage>
</organism>
<evidence type="ECO:0000259" key="2">
    <source>
        <dbReference type="PROSITE" id="PS50240"/>
    </source>
</evidence>
<dbReference type="GeneTree" id="ENSGT01040000241397"/>
<sequence>MHAVVGVHPGPGKTVKIQEEPVVYPDHDIMLLKLPSPVTNINPIPLPDNNECNTKPGIGEPVQVAGHGRYQIDNKGQPKPGQPTRLKCATMKVSKCDTEAIKISKPNEPIGNWICYQRNNVGTCVGDSGGGVEYQGKLRAVHVSGRTDGCTRQGISLDVCKYKEWIKKTIKGK</sequence>
<dbReference type="PANTHER" id="PTHR24271:SF62">
    <property type="entry name" value="KALLIKREIN-8"/>
    <property type="match status" value="1"/>
</dbReference>
<dbReference type="InterPro" id="IPR043504">
    <property type="entry name" value="Peptidase_S1_PA_chymotrypsin"/>
</dbReference>
<evidence type="ECO:0000313" key="3">
    <source>
        <dbReference type="Ensembl" id="ENSAPEP00000011837.1"/>
    </source>
</evidence>
<evidence type="ECO:0000256" key="1">
    <source>
        <dbReference type="ARBA" id="ARBA00023157"/>
    </source>
</evidence>
<keyword evidence="1" id="KW-1015">Disulfide bond</keyword>
<dbReference type="OMA" id="VVECELN"/>
<proteinExistence type="predicted"/>
<accession>A0A3P8SI67</accession>
<dbReference type="PROSITE" id="PS50240">
    <property type="entry name" value="TRYPSIN_DOM"/>
    <property type="match status" value="1"/>
</dbReference>
<name>A0A3P8SI67_AMPPE</name>
<protein>
    <recommendedName>
        <fullName evidence="2">Peptidase S1 domain-containing protein</fullName>
    </recommendedName>
</protein>
<reference evidence="3" key="3">
    <citation type="submission" date="2025-09" db="UniProtKB">
        <authorList>
            <consortium name="Ensembl"/>
        </authorList>
    </citation>
    <scope>IDENTIFICATION</scope>
</reference>
<dbReference type="GO" id="GO:0006508">
    <property type="term" value="P:proteolysis"/>
    <property type="evidence" value="ECO:0007669"/>
    <property type="project" value="InterPro"/>
</dbReference>
<dbReference type="SUPFAM" id="SSF50494">
    <property type="entry name" value="Trypsin-like serine proteases"/>
    <property type="match status" value="1"/>
</dbReference>
<keyword evidence="4" id="KW-1185">Reference proteome</keyword>
<dbReference type="GO" id="GO:0030141">
    <property type="term" value="C:secretory granule"/>
    <property type="evidence" value="ECO:0007669"/>
    <property type="project" value="TreeGrafter"/>
</dbReference>
<dbReference type="InterPro" id="IPR009003">
    <property type="entry name" value="Peptidase_S1_PA"/>
</dbReference>
<dbReference type="Gene3D" id="2.40.10.10">
    <property type="entry name" value="Trypsin-like serine proteases"/>
    <property type="match status" value="1"/>
</dbReference>
<dbReference type="STRING" id="161767.ENSAPEP00000011837"/>
<reference evidence="3" key="2">
    <citation type="submission" date="2025-08" db="UniProtKB">
        <authorList>
            <consortium name="Ensembl"/>
        </authorList>
    </citation>
    <scope>IDENTIFICATION</scope>
</reference>
<dbReference type="Pfam" id="PF00089">
    <property type="entry name" value="Trypsin"/>
    <property type="match status" value="1"/>
</dbReference>
<dbReference type="Ensembl" id="ENSAPET00000012148.1">
    <property type="protein sequence ID" value="ENSAPEP00000011837.1"/>
    <property type="gene ID" value="ENSAPEG00000008459.1"/>
</dbReference>
<dbReference type="InterPro" id="IPR001254">
    <property type="entry name" value="Trypsin_dom"/>
</dbReference>
<feature type="domain" description="Peptidase S1" evidence="2">
    <location>
        <begin position="1"/>
        <end position="171"/>
    </location>
</feature>
<dbReference type="GO" id="GO:0004252">
    <property type="term" value="F:serine-type endopeptidase activity"/>
    <property type="evidence" value="ECO:0007669"/>
    <property type="project" value="InterPro"/>
</dbReference>
<dbReference type="AlphaFoldDB" id="A0A3P8SI67"/>
<dbReference type="SMART" id="SM00020">
    <property type="entry name" value="Tryp_SPc"/>
    <property type="match status" value="1"/>
</dbReference>
<dbReference type="Proteomes" id="UP000265080">
    <property type="component" value="Chromosome 3"/>
</dbReference>
<dbReference type="PANTHER" id="PTHR24271">
    <property type="entry name" value="KALLIKREIN-RELATED"/>
    <property type="match status" value="1"/>
</dbReference>